<dbReference type="EMBL" id="LT670818">
    <property type="protein sequence ID" value="SHH60102.1"/>
    <property type="molecule type" value="Genomic_DNA"/>
</dbReference>
<gene>
    <name evidence="2" type="ORF">SAMN05444169_8285</name>
</gene>
<accession>A0A1M5UAQ7</accession>
<evidence type="ECO:0000313" key="3">
    <source>
        <dbReference type="Proteomes" id="UP000190675"/>
    </source>
</evidence>
<feature type="region of interest" description="Disordered" evidence="1">
    <location>
        <begin position="133"/>
        <end position="173"/>
    </location>
</feature>
<dbReference type="AlphaFoldDB" id="A0A1M5UAQ7"/>
<protein>
    <submittedName>
        <fullName evidence="2">Uncharacterized protein</fullName>
    </submittedName>
</protein>
<name>A0A1M5UAQ7_9BRAD</name>
<evidence type="ECO:0000256" key="1">
    <source>
        <dbReference type="SAM" id="MobiDB-lite"/>
    </source>
</evidence>
<sequence length="217" mass="24369">MKRRFLMRFRPEPEQDILLATTFMHGAPDNGFGPTASNLYVLFKTTGTSRFPAAEIRWRGPPAYGLIYRCGPDVKCATPARPLPRRSRPKRDSSFAMIAMRSWTSRSRNLNFRLLAHERLKISAPWSKETAAAQGKLGPMTSGHSYARAARHDSPNWPAPPTIRGQSSQSVLRGGDAAFREDAGICTDLAKETTRRRTVTDTERRRGRSRIAGRLSR</sequence>
<feature type="region of interest" description="Disordered" evidence="1">
    <location>
        <begin position="193"/>
        <end position="217"/>
    </location>
</feature>
<reference evidence="2 3" key="1">
    <citation type="submission" date="2016-11" db="EMBL/GenBank/DDBJ databases">
        <authorList>
            <person name="Jaros S."/>
            <person name="Januszkiewicz K."/>
            <person name="Wedrychowicz H."/>
        </authorList>
    </citation>
    <scope>NUCLEOTIDE SEQUENCE [LARGE SCALE GENOMIC DNA]</scope>
    <source>
        <strain evidence="2 3">GAS242</strain>
    </source>
</reference>
<feature type="compositionally biased region" description="Basic residues" evidence="1">
    <location>
        <begin position="205"/>
        <end position="217"/>
    </location>
</feature>
<organism evidence="2 3">
    <name type="scientific">Bradyrhizobium erythrophlei</name>
    <dbReference type="NCBI Taxonomy" id="1437360"/>
    <lineage>
        <taxon>Bacteria</taxon>
        <taxon>Pseudomonadati</taxon>
        <taxon>Pseudomonadota</taxon>
        <taxon>Alphaproteobacteria</taxon>
        <taxon>Hyphomicrobiales</taxon>
        <taxon>Nitrobacteraceae</taxon>
        <taxon>Bradyrhizobium</taxon>
    </lineage>
</organism>
<feature type="compositionally biased region" description="Basic and acidic residues" evidence="1">
    <location>
        <begin position="193"/>
        <end position="204"/>
    </location>
</feature>
<proteinExistence type="predicted"/>
<evidence type="ECO:0000313" key="2">
    <source>
        <dbReference type="EMBL" id="SHH60102.1"/>
    </source>
</evidence>
<dbReference type="Proteomes" id="UP000190675">
    <property type="component" value="Chromosome I"/>
</dbReference>